<evidence type="ECO:0000313" key="3">
    <source>
        <dbReference type="WBParaSite" id="SVE_1618200.1"/>
    </source>
</evidence>
<reference evidence="3" key="2">
    <citation type="submission" date="2015-08" db="UniProtKB">
        <authorList>
            <consortium name="WormBaseParasite"/>
        </authorList>
    </citation>
    <scope>IDENTIFICATION</scope>
</reference>
<dbReference type="STRING" id="75913.A0A0K0FV18"/>
<keyword evidence="1" id="KW-1133">Transmembrane helix</keyword>
<feature type="transmembrane region" description="Helical" evidence="1">
    <location>
        <begin position="247"/>
        <end position="265"/>
    </location>
</feature>
<organism evidence="2 3">
    <name type="scientific">Strongyloides venezuelensis</name>
    <name type="common">Threadworm</name>
    <dbReference type="NCBI Taxonomy" id="75913"/>
    <lineage>
        <taxon>Eukaryota</taxon>
        <taxon>Metazoa</taxon>
        <taxon>Ecdysozoa</taxon>
        <taxon>Nematoda</taxon>
        <taxon>Chromadorea</taxon>
        <taxon>Rhabditida</taxon>
        <taxon>Tylenchina</taxon>
        <taxon>Panagrolaimomorpha</taxon>
        <taxon>Strongyloidoidea</taxon>
        <taxon>Strongyloididae</taxon>
        <taxon>Strongyloides</taxon>
    </lineage>
</organism>
<feature type="transmembrane region" description="Helical" evidence="1">
    <location>
        <begin position="53"/>
        <end position="72"/>
    </location>
</feature>
<name>A0A0K0FV18_STRVS</name>
<feature type="transmembrane region" description="Helical" evidence="1">
    <location>
        <begin position="324"/>
        <end position="342"/>
    </location>
</feature>
<feature type="transmembrane region" description="Helical" evidence="1">
    <location>
        <begin position="134"/>
        <end position="156"/>
    </location>
</feature>
<evidence type="ECO:0000256" key="1">
    <source>
        <dbReference type="SAM" id="Phobius"/>
    </source>
</evidence>
<dbReference type="Proteomes" id="UP000035680">
    <property type="component" value="Unassembled WGS sequence"/>
</dbReference>
<accession>A0A0K0FV18</accession>
<protein>
    <submittedName>
        <fullName evidence="3">Gustatory receptor</fullName>
    </submittedName>
</protein>
<dbReference type="Pfam" id="PF03268">
    <property type="entry name" value="DUF267"/>
    <property type="match status" value="1"/>
</dbReference>
<keyword evidence="1" id="KW-0472">Membrane</keyword>
<dbReference type="WBParaSite" id="SVE_1618200.1">
    <property type="protein sequence ID" value="SVE_1618200.1"/>
    <property type="gene ID" value="SVE_1618200"/>
</dbReference>
<feature type="transmembrane region" description="Helical" evidence="1">
    <location>
        <begin position="92"/>
        <end position="113"/>
    </location>
</feature>
<evidence type="ECO:0000313" key="2">
    <source>
        <dbReference type="Proteomes" id="UP000035680"/>
    </source>
</evidence>
<proteinExistence type="predicted"/>
<dbReference type="AlphaFoldDB" id="A0A0K0FV18"/>
<keyword evidence="1" id="KW-0812">Transmembrane</keyword>
<dbReference type="InterPro" id="IPR004950">
    <property type="entry name" value="DUF267_CAE_spp"/>
</dbReference>
<feature type="transmembrane region" description="Helical" evidence="1">
    <location>
        <begin position="216"/>
        <end position="235"/>
    </location>
</feature>
<reference evidence="2" key="1">
    <citation type="submission" date="2014-07" db="EMBL/GenBank/DDBJ databases">
        <authorList>
            <person name="Martin A.A"/>
            <person name="De Silva N."/>
        </authorList>
    </citation>
    <scope>NUCLEOTIDE SEQUENCE</scope>
</reference>
<sequence length="343" mass="39474">MEKAENNIGPYEYIYNVESQNKYVFDSIYIFTSKFIISKHYPNMATSSFLKKILTTVFTVVIFVPLVVSLVWHILAESQSSRNFTSIRIKLLLLWFVLLASFTYELVVNILNYEKNESEGKKYKLSKFYGKETYIVDCMIMVYSRLIIAIMVSIYLCIYEVVSFESETFEKECKYFIEEDLNNLSSNIDIISKKHVRLFKLITLSHTTIGTYTDPIVMQSVITIFMAVPIIRYYFSTVSDIIQAINYIIVLVSFALIMVLHLSSISNTVKSLRNIKNIILNSPQIWDNVNSKVHETALSIISRTDHCEYNGKILNLIPLDDKTIVILLITIHIAAFFAGVATV</sequence>
<keyword evidence="2" id="KW-1185">Reference proteome</keyword>